<evidence type="ECO:0000313" key="11">
    <source>
        <dbReference type="EMBL" id="SEH05415.1"/>
    </source>
</evidence>
<dbReference type="Gene3D" id="3.30.460.10">
    <property type="entry name" value="Beta Polymerase, domain 2"/>
    <property type="match status" value="1"/>
</dbReference>
<evidence type="ECO:0000256" key="5">
    <source>
        <dbReference type="ARBA" id="ARBA00022723"/>
    </source>
</evidence>
<dbReference type="RefSeq" id="WP_103919349.1">
    <property type="nucleotide sequence ID" value="NZ_FMSV02000238.1"/>
</dbReference>
<protein>
    <submittedName>
        <fullName evidence="11">Nucleotidyltransferase domain protein</fullName>
    </submittedName>
</protein>
<keyword evidence="6" id="KW-0547">Nucleotide-binding</keyword>
<dbReference type="InterPro" id="IPR052038">
    <property type="entry name" value="Type-VII_TA_antitoxin"/>
</dbReference>
<dbReference type="Proteomes" id="UP000236724">
    <property type="component" value="Unassembled WGS sequence"/>
</dbReference>
<comment type="similarity">
    <text evidence="9">Belongs to the MntA antitoxin family.</text>
</comment>
<dbReference type="GO" id="GO:0046872">
    <property type="term" value="F:metal ion binding"/>
    <property type="evidence" value="ECO:0007669"/>
    <property type="project" value="UniProtKB-KW"/>
</dbReference>
<reference evidence="11 12" key="1">
    <citation type="submission" date="2016-10" db="EMBL/GenBank/DDBJ databases">
        <authorList>
            <person name="de Groot N.N."/>
        </authorList>
    </citation>
    <scope>NUCLEOTIDE SEQUENCE [LARGE SCALE GENOMIC DNA]</scope>
    <source>
        <strain evidence="11">MBHS1</strain>
    </source>
</reference>
<evidence type="ECO:0000256" key="7">
    <source>
        <dbReference type="ARBA" id="ARBA00022840"/>
    </source>
</evidence>
<proteinExistence type="inferred from homology"/>
<keyword evidence="3 11" id="KW-0808">Transferase</keyword>
<dbReference type="PANTHER" id="PTHR33571">
    <property type="entry name" value="SSL8005 PROTEIN"/>
    <property type="match status" value="1"/>
</dbReference>
<dbReference type="GO" id="GO:0005524">
    <property type="term" value="F:ATP binding"/>
    <property type="evidence" value="ECO:0007669"/>
    <property type="project" value="UniProtKB-KW"/>
</dbReference>
<name>A0A1H6F8U6_9GAMM</name>
<evidence type="ECO:0000313" key="12">
    <source>
        <dbReference type="Proteomes" id="UP000236724"/>
    </source>
</evidence>
<sequence>MQKILITKLDDIKGLCVALNVKRMYAFGSVVTDNFKNSSDVDFLISFNDSLSIDEYTNNYFSLHYKLNKLLGRKIDLVTERTLSNPYFIESIEETKQLIYEA</sequence>
<dbReference type="Pfam" id="PF01909">
    <property type="entry name" value="NTP_transf_2"/>
    <property type="match status" value="1"/>
</dbReference>
<keyword evidence="7" id="KW-0067">ATP-binding</keyword>
<dbReference type="CDD" id="cd05403">
    <property type="entry name" value="NT_KNTase_like"/>
    <property type="match status" value="1"/>
</dbReference>
<keyword evidence="4" id="KW-0548">Nucleotidyltransferase</keyword>
<dbReference type="InterPro" id="IPR043519">
    <property type="entry name" value="NT_sf"/>
</dbReference>
<evidence type="ECO:0000256" key="4">
    <source>
        <dbReference type="ARBA" id="ARBA00022695"/>
    </source>
</evidence>
<keyword evidence="2" id="KW-1277">Toxin-antitoxin system</keyword>
<dbReference type="SUPFAM" id="SSF81301">
    <property type="entry name" value="Nucleotidyltransferase"/>
    <property type="match status" value="1"/>
</dbReference>
<evidence type="ECO:0000256" key="8">
    <source>
        <dbReference type="ARBA" id="ARBA00022842"/>
    </source>
</evidence>
<dbReference type="EMBL" id="FMSV02000238">
    <property type="protein sequence ID" value="SEH05415.1"/>
    <property type="molecule type" value="Genomic_DNA"/>
</dbReference>
<dbReference type="GO" id="GO:0016779">
    <property type="term" value="F:nucleotidyltransferase activity"/>
    <property type="evidence" value="ECO:0007669"/>
    <property type="project" value="UniProtKB-KW"/>
</dbReference>
<evidence type="ECO:0000256" key="6">
    <source>
        <dbReference type="ARBA" id="ARBA00022741"/>
    </source>
</evidence>
<evidence type="ECO:0000256" key="3">
    <source>
        <dbReference type="ARBA" id="ARBA00022679"/>
    </source>
</evidence>
<keyword evidence="5" id="KW-0479">Metal-binding</keyword>
<dbReference type="InterPro" id="IPR002934">
    <property type="entry name" value="Polymerase_NTP_transf_dom"/>
</dbReference>
<evidence type="ECO:0000256" key="9">
    <source>
        <dbReference type="ARBA" id="ARBA00038276"/>
    </source>
</evidence>
<keyword evidence="8" id="KW-0460">Magnesium</keyword>
<evidence type="ECO:0000256" key="1">
    <source>
        <dbReference type="ARBA" id="ARBA00001946"/>
    </source>
</evidence>
<keyword evidence="12" id="KW-1185">Reference proteome</keyword>
<comment type="cofactor">
    <cofactor evidence="1">
        <name>Mg(2+)</name>
        <dbReference type="ChEBI" id="CHEBI:18420"/>
    </cofactor>
</comment>
<feature type="domain" description="Polymerase nucleotidyl transferase" evidence="10">
    <location>
        <begin position="18"/>
        <end position="98"/>
    </location>
</feature>
<evidence type="ECO:0000259" key="10">
    <source>
        <dbReference type="Pfam" id="PF01909"/>
    </source>
</evidence>
<organism evidence="11 12">
    <name type="scientific">Candidatus Venteria ishoeyi</name>
    <dbReference type="NCBI Taxonomy" id="1899563"/>
    <lineage>
        <taxon>Bacteria</taxon>
        <taxon>Pseudomonadati</taxon>
        <taxon>Pseudomonadota</taxon>
        <taxon>Gammaproteobacteria</taxon>
        <taxon>Thiotrichales</taxon>
        <taxon>Thiotrichaceae</taxon>
        <taxon>Venteria</taxon>
    </lineage>
</organism>
<dbReference type="PANTHER" id="PTHR33571:SF12">
    <property type="entry name" value="BSL3053 PROTEIN"/>
    <property type="match status" value="1"/>
</dbReference>
<dbReference type="AlphaFoldDB" id="A0A1H6F8U6"/>
<evidence type="ECO:0000256" key="2">
    <source>
        <dbReference type="ARBA" id="ARBA00022649"/>
    </source>
</evidence>
<accession>A0A1H6F8U6</accession>
<gene>
    <name evidence="11" type="ORF">MBHS_01268</name>
</gene>
<dbReference type="OrthoDB" id="9809323at2"/>